<dbReference type="InterPro" id="IPR050922">
    <property type="entry name" value="LytR/CpsA/Psr_CW_biosynth"/>
</dbReference>
<protein>
    <submittedName>
        <fullName evidence="4">LytR family transcriptional regulator</fullName>
    </submittedName>
</protein>
<comment type="similarity">
    <text evidence="1">Belongs to the LytR/CpsA/Psr (LCP) family.</text>
</comment>
<dbReference type="PANTHER" id="PTHR33392">
    <property type="entry name" value="POLYISOPRENYL-TEICHOIC ACID--PEPTIDOGLYCAN TEICHOIC ACID TRANSFERASE TAGU"/>
    <property type="match status" value="1"/>
</dbReference>
<dbReference type="Proteomes" id="UP000219947">
    <property type="component" value="Unassembled WGS sequence"/>
</dbReference>
<dbReference type="AlphaFoldDB" id="A0A2A8D7K5"/>
<dbReference type="Pfam" id="PF13399">
    <property type="entry name" value="LytR_C"/>
    <property type="match status" value="1"/>
</dbReference>
<reference evidence="4" key="1">
    <citation type="submission" date="2017-10" db="EMBL/GenBank/DDBJ databases">
        <title>Kefir isolates.</title>
        <authorList>
            <person name="Kim Y."/>
            <person name="Blasche S."/>
        </authorList>
    </citation>
    <scope>NUCLEOTIDE SEQUENCE [LARGE SCALE GENOMIC DNA]</scope>
    <source>
        <strain evidence="4">OG2-2</strain>
    </source>
</reference>
<dbReference type="Pfam" id="PF03816">
    <property type="entry name" value="LytR_cpsA_psr"/>
    <property type="match status" value="1"/>
</dbReference>
<dbReference type="NCBIfam" id="TIGR00350">
    <property type="entry name" value="lytR_cpsA_psr"/>
    <property type="match status" value="1"/>
</dbReference>
<proteinExistence type="inferred from homology"/>
<dbReference type="PANTHER" id="PTHR33392:SF6">
    <property type="entry name" value="POLYISOPRENYL-TEICHOIC ACID--PEPTIDOGLYCAN TEICHOIC ACID TRANSFERASE TAGU"/>
    <property type="match status" value="1"/>
</dbReference>
<feature type="domain" description="LytR/CpsA/Psr regulator C-terminal" evidence="3">
    <location>
        <begin position="361"/>
        <end position="443"/>
    </location>
</feature>
<dbReference type="EMBL" id="PDEV01000001">
    <property type="protein sequence ID" value="PEN16783.1"/>
    <property type="molecule type" value="Genomic_DNA"/>
</dbReference>
<dbReference type="InterPro" id="IPR004474">
    <property type="entry name" value="LytR_CpsA_psr"/>
</dbReference>
<evidence type="ECO:0000313" key="5">
    <source>
        <dbReference type="Proteomes" id="UP000219947"/>
    </source>
</evidence>
<name>A0A2A8D7K5_9MICC</name>
<evidence type="ECO:0000256" key="1">
    <source>
        <dbReference type="ARBA" id="ARBA00006068"/>
    </source>
</evidence>
<gene>
    <name evidence="4" type="ORF">CRM92_01720</name>
</gene>
<feature type="domain" description="Cell envelope-related transcriptional attenuator" evidence="2">
    <location>
        <begin position="100"/>
        <end position="257"/>
    </location>
</feature>
<evidence type="ECO:0000313" key="4">
    <source>
        <dbReference type="EMBL" id="PEN16783.1"/>
    </source>
</evidence>
<dbReference type="Gene3D" id="3.30.70.2390">
    <property type="match status" value="1"/>
</dbReference>
<accession>A0A2A8D7K5</accession>
<comment type="caution">
    <text evidence="4">The sequence shown here is derived from an EMBL/GenBank/DDBJ whole genome shotgun (WGS) entry which is preliminary data.</text>
</comment>
<organism evidence="4 5">
    <name type="scientific">Rothia dentocariosa</name>
    <dbReference type="NCBI Taxonomy" id="2047"/>
    <lineage>
        <taxon>Bacteria</taxon>
        <taxon>Bacillati</taxon>
        <taxon>Actinomycetota</taxon>
        <taxon>Actinomycetes</taxon>
        <taxon>Micrococcales</taxon>
        <taxon>Micrococcaceae</taxon>
        <taxon>Rothia</taxon>
    </lineage>
</organism>
<keyword evidence="5" id="KW-1185">Reference proteome</keyword>
<evidence type="ECO:0000259" key="2">
    <source>
        <dbReference type="Pfam" id="PF03816"/>
    </source>
</evidence>
<dbReference type="RefSeq" id="WP_048778177.1">
    <property type="nucleotide sequence ID" value="NZ_CAURLQ010000014.1"/>
</dbReference>
<dbReference type="InterPro" id="IPR027381">
    <property type="entry name" value="LytR/CpsA/Psr_C"/>
</dbReference>
<dbReference type="Gene3D" id="3.40.630.190">
    <property type="entry name" value="LCP protein"/>
    <property type="match status" value="1"/>
</dbReference>
<evidence type="ECO:0000259" key="3">
    <source>
        <dbReference type="Pfam" id="PF13399"/>
    </source>
</evidence>
<sequence>MPQAPSMKSSGRHMRHGIMKSARNKWIALLSVCMLVVLMGFGGAILLRLRANLHTEPLNISDFTGAVENGALDILIIGSDTRKGNNGAYGNDDDRNSEARSDVMMLLQISADRKNVNVLSFPRDLVVSIPKCTDPKTNKAYEAEDDIQINESLARGGPGCTAATISKLTGVHIDHFMLVDFNAVKELSRVVGGVEVCVDNPVNDEYSGLNLPAGNSKVEGEQALAFLRSRHGFGDGSDIGRIQAQQGFLSALLRKVKAEGTLDNPNKLLNIAEAITQNVTVDDDLGNPNEIAGIGATIGGIDLSEVVFATIPTEPWNQDPNRLQLTSEAQSVFQRLRDDKSLKVEEAKQGDNAPAQLDKSIPITVYNATGIDGRAAALARIIGNLGYTSVTPASTAESVSTTTISYGEGYEAEAREIAAKMNITRVEPNAQVTGVTLTIGTDFPSGDAMEKQDSQIAGGATGQTADQATCQHAFAY</sequence>